<dbReference type="SUPFAM" id="SSF46785">
    <property type="entry name" value="Winged helix' DNA-binding domain"/>
    <property type="match status" value="1"/>
</dbReference>
<dbReference type="Gene3D" id="1.10.10.10">
    <property type="entry name" value="Winged helix-like DNA-binding domain superfamily/Winged helix DNA-binding domain"/>
    <property type="match status" value="1"/>
</dbReference>
<dbReference type="AlphaFoldDB" id="A0A930YK36"/>
<dbReference type="InterPro" id="IPR011991">
    <property type="entry name" value="ArsR-like_HTH"/>
</dbReference>
<dbReference type="EMBL" id="JADKPN010000017">
    <property type="protein sequence ID" value="MBF4765659.1"/>
    <property type="molecule type" value="Genomic_DNA"/>
</dbReference>
<dbReference type="Proteomes" id="UP000640489">
    <property type="component" value="Unassembled WGS sequence"/>
</dbReference>
<dbReference type="PANTHER" id="PTHR43132:SF6">
    <property type="entry name" value="HTH-TYPE TRANSCRIPTIONAL REPRESSOR CZRA"/>
    <property type="match status" value="1"/>
</dbReference>
<dbReference type="RefSeq" id="WP_194708840.1">
    <property type="nucleotide sequence ID" value="NZ_JADKPN010000017.1"/>
</dbReference>
<gene>
    <name evidence="1" type="ORF">ISU07_21220</name>
</gene>
<comment type="caution">
    <text evidence="1">The sequence shown here is derived from an EMBL/GenBank/DDBJ whole genome shotgun (WGS) entry which is preliminary data.</text>
</comment>
<dbReference type="InterPro" id="IPR036388">
    <property type="entry name" value="WH-like_DNA-bd_sf"/>
</dbReference>
<dbReference type="PANTHER" id="PTHR43132">
    <property type="entry name" value="ARSENICAL RESISTANCE OPERON REPRESSOR ARSR-RELATED"/>
    <property type="match status" value="1"/>
</dbReference>
<sequence length="323" mass="34806">MGTWRVPADVMAGTRFAISAMAEVTGALSALTRPSGPDQRAFREAHGAAFGSWLARRPDVADLVAASHRPARPGVIGWLADYLSIPPIGVDETFEEGLAHLRGLTDDELRADLRETTQAPLAATLMAPGVVDVAVELAVWLWSHTLESDWARRERILRADIVARTSQLARHGWGAVLRDLGRDREWVGDGQLRINRYDLPTHTIDEGSTLLFVPTHAAGTWVGWHADRYALYYPVSGRLAQVDADSSAGLAPLVGANRAELLTLLDVPRSTSQLVALSGQALGSVGGHLKVLLEAGVVLRRRSGREVLYWRTALGDALVAAGG</sequence>
<name>A0A930YK36_9ACTN</name>
<proteinExistence type="predicted"/>
<evidence type="ECO:0000313" key="1">
    <source>
        <dbReference type="EMBL" id="MBF4765659.1"/>
    </source>
</evidence>
<dbReference type="CDD" id="cd00090">
    <property type="entry name" value="HTH_ARSR"/>
    <property type="match status" value="1"/>
</dbReference>
<protein>
    <submittedName>
        <fullName evidence="1">Helix-turn-helix transcriptional regulator</fullName>
    </submittedName>
</protein>
<keyword evidence="2" id="KW-1185">Reference proteome</keyword>
<accession>A0A930YK36</accession>
<dbReference type="InterPro" id="IPR051011">
    <property type="entry name" value="Metal_resp_trans_reg"/>
</dbReference>
<evidence type="ECO:0000313" key="2">
    <source>
        <dbReference type="Proteomes" id="UP000640489"/>
    </source>
</evidence>
<organism evidence="1 2">
    <name type="scientific">Nocardioides islandensis</name>
    <dbReference type="NCBI Taxonomy" id="433663"/>
    <lineage>
        <taxon>Bacteria</taxon>
        <taxon>Bacillati</taxon>
        <taxon>Actinomycetota</taxon>
        <taxon>Actinomycetes</taxon>
        <taxon>Propionibacteriales</taxon>
        <taxon>Nocardioidaceae</taxon>
        <taxon>Nocardioides</taxon>
    </lineage>
</organism>
<dbReference type="InterPro" id="IPR036390">
    <property type="entry name" value="WH_DNA-bd_sf"/>
</dbReference>
<reference evidence="1" key="1">
    <citation type="submission" date="2020-11" db="EMBL/GenBank/DDBJ databases">
        <title>Nocardioides sp. nov., isolated from Soil of Cynanchum wilfordii Hemsley rhizosphere.</title>
        <authorList>
            <person name="Lee J.-S."/>
            <person name="Suh M.K."/>
            <person name="Kim J.-S."/>
        </authorList>
    </citation>
    <scope>NUCLEOTIDE SEQUENCE</scope>
    <source>
        <strain evidence="1">KCTC 19275</strain>
    </source>
</reference>